<keyword evidence="3" id="KW-0677">Repeat</keyword>
<evidence type="ECO:0000256" key="2">
    <source>
        <dbReference type="ARBA" id="ARBA00022723"/>
    </source>
</evidence>
<evidence type="ECO:0008006" key="17">
    <source>
        <dbReference type="Google" id="ProtNLM"/>
    </source>
</evidence>
<feature type="compositionally biased region" description="Basic and acidic residues" evidence="11">
    <location>
        <begin position="579"/>
        <end position="597"/>
    </location>
</feature>
<dbReference type="InterPro" id="IPR013087">
    <property type="entry name" value="Znf_C2H2_type"/>
</dbReference>
<dbReference type="SUPFAM" id="SSF54171">
    <property type="entry name" value="DNA-binding domain"/>
    <property type="match status" value="1"/>
</dbReference>
<dbReference type="InterPro" id="IPR043449">
    <property type="entry name" value="PHF20-like"/>
</dbReference>
<dbReference type="Pfam" id="PF01429">
    <property type="entry name" value="MBD"/>
    <property type="match status" value="1"/>
</dbReference>
<dbReference type="PROSITE" id="PS50950">
    <property type="entry name" value="ZF_THAP"/>
    <property type="match status" value="1"/>
</dbReference>
<dbReference type="Pfam" id="PF05485">
    <property type="entry name" value="THAP"/>
    <property type="match status" value="1"/>
</dbReference>
<feature type="region of interest" description="Disordered" evidence="11">
    <location>
        <begin position="95"/>
        <end position="158"/>
    </location>
</feature>
<dbReference type="GO" id="GO:0006357">
    <property type="term" value="P:regulation of transcription by RNA polymerase II"/>
    <property type="evidence" value="ECO:0000318"/>
    <property type="project" value="GO_Central"/>
</dbReference>
<reference evidence="15 16" key="2">
    <citation type="journal article" date="2010" name="Nucleic Acids Res.">
        <title>BeetleBase in 2010: revisions to provide comprehensive genomic information for Tribolium castaneum.</title>
        <authorList>
            <person name="Kim H.S."/>
            <person name="Murphy T."/>
            <person name="Xia J."/>
            <person name="Caragea D."/>
            <person name="Park Y."/>
            <person name="Beeman R.W."/>
            <person name="Lorenzen M.D."/>
            <person name="Butcher S."/>
            <person name="Manak J.R."/>
            <person name="Brown S.J."/>
        </authorList>
    </citation>
    <scope>GENOME REANNOTATION</scope>
    <source>
        <strain evidence="15 16">Georgia GA2</strain>
    </source>
</reference>
<dbReference type="GO" id="GO:0008270">
    <property type="term" value="F:zinc ion binding"/>
    <property type="evidence" value="ECO:0007669"/>
    <property type="project" value="UniProtKB-KW"/>
</dbReference>
<sequence>MGRKCGVLDCLSDSNRREDTGVTFHKVPSHADTRQKWITLCRIPEDKKTTKVIYICSRHFLRMDFCNFKGKKYILRQGVLPSVFPWDKSKLEAIKSTKNEPEKTQEETDEKQADDNKTETEDAPIKEESEEVKEDKSEDAQSTEPTKTKEKEEAKEKIRVNANGPINFAINSRIEALDNNNIWYPARIVEEDYEGNEVLIHFEKFSSKYDEWICMDSPRLRPLQPHSKKTIQQFTVGERCLAAWTGNRKFPATITKVLPNDTYEVLFDDGFVKNLKAHLICKTEGRPMQSSPLFDPIQSSKQERREKKRKINIAALFGKRPRFDDEKPKTPSHSHISQPQNSTDSPDEIVYEPWVPQWEDGKPVGIDSQIETTDGTRKSIVVPDPRLPEGWTKHLAQRMHGASAGKWDTIIVSPENRRFRSKSEIKSYLEDTKLMKYNWSMFDFTIHRPRIRRKEPELPPNYEHEVLPEQPPPEHDESSELAPEEEENKSLLKIPIVDDGYQCPIDGCGKTFRKENLAQMHVKHYHPEYMKFLDSTPNVADLAYARTVGESLDKSPGSKPPVVKPVQKSAPPRSATKPLDSDKPHSPQTHKTKDSEIIKLLNTKTADRKESEPINSGLPSSTYPDFKLKDLLNKSEGIPSRDELSLRALSATRPSTGIKTLLPVRPENKTSQPSPESENVTNRLKSSLKRKRGLVDSVDSPKGNEPPENIYIPQDTPPLPPEPNNIIIEGGKVIKIVRMKQEEIINCTCGYTEEDGLMIQCDLCLCWQHAFCNNIERESQVPEKYVCYICQNPVRQRLSKKYFHDQDWLKHGVLATTSFHTKDEEMLSRRFDKLKKSHDISGGLLEVREFVNALKVKLKIAEAKNHPKLYLWSKPWEKLPLPEKCEDEKPKEIKSEDEIKTESPTKTEPGSESMLMMMLKIPKEESGADDSLDKLPPPIIPQPEAAIDSSVCRVNLLEHIAHAQSLVEERLDDFEKQIEQLEDTSMYESDEDYPRTRQTLNMLLRDLNTLQELSQLTTL</sequence>
<comment type="subcellular location">
    <subcellularLocation>
        <location evidence="1">Nucleus</location>
    </subcellularLocation>
</comment>
<dbReference type="FunCoup" id="D6WKQ6">
    <property type="interactions" value="1269"/>
</dbReference>
<dbReference type="eggNOG" id="KOG1844">
    <property type="taxonomic scope" value="Eukaryota"/>
</dbReference>
<keyword evidence="10" id="KW-0175">Coiled coil</keyword>
<dbReference type="CDD" id="cd01396">
    <property type="entry name" value="MeCP2_MBD"/>
    <property type="match status" value="1"/>
</dbReference>
<feature type="region of interest" description="Disordered" evidence="11">
    <location>
        <begin position="883"/>
        <end position="911"/>
    </location>
</feature>
<dbReference type="CDD" id="cd20386">
    <property type="entry name" value="Tudor_PHF20-like"/>
    <property type="match status" value="1"/>
</dbReference>
<dbReference type="GO" id="GO:0003677">
    <property type="term" value="F:DNA binding"/>
    <property type="evidence" value="ECO:0007669"/>
    <property type="project" value="UniProtKB-UniRule"/>
</dbReference>
<dbReference type="InterPro" id="IPR038441">
    <property type="entry name" value="THAP_Znf_sf"/>
</dbReference>
<evidence type="ECO:0000256" key="8">
    <source>
        <dbReference type="PROSITE-ProRule" id="PRU00042"/>
    </source>
</evidence>
<evidence type="ECO:0000256" key="4">
    <source>
        <dbReference type="ARBA" id="ARBA00022771"/>
    </source>
</evidence>
<dbReference type="PROSITE" id="PS50157">
    <property type="entry name" value="ZINC_FINGER_C2H2_2"/>
    <property type="match status" value="1"/>
</dbReference>
<feature type="coiled-coil region" evidence="10">
    <location>
        <begin position="964"/>
        <end position="991"/>
    </location>
</feature>
<dbReference type="PANTHER" id="PTHR15856">
    <property type="entry name" value="PHD FINGER PROTEIN 20-RELATED"/>
    <property type="match status" value="1"/>
</dbReference>
<gene>
    <name evidence="15" type="primary">AUGUSTUS-3.0.2_10453</name>
    <name evidence="15" type="ORF">TcasGA2_TC010453</name>
</gene>
<evidence type="ECO:0000256" key="7">
    <source>
        <dbReference type="ARBA" id="ARBA00023242"/>
    </source>
</evidence>
<evidence type="ECO:0000313" key="16">
    <source>
        <dbReference type="Proteomes" id="UP000007266"/>
    </source>
</evidence>
<dbReference type="EMBL" id="KQ971342">
    <property type="protein sequence ID" value="EFA03029.2"/>
    <property type="molecule type" value="Genomic_DNA"/>
</dbReference>
<name>D6WKQ6_TRICA</name>
<dbReference type="CDD" id="cd20104">
    <property type="entry name" value="MBT_PHF20L1-like"/>
    <property type="match status" value="1"/>
</dbReference>
<keyword evidence="2" id="KW-0479">Metal-binding</keyword>
<keyword evidence="4 8" id="KW-0863">Zinc-finger</keyword>
<dbReference type="Proteomes" id="UP000007266">
    <property type="component" value="Linkage group 5"/>
</dbReference>
<dbReference type="STRING" id="7070.D6WKQ6"/>
<dbReference type="PROSITE" id="PS00028">
    <property type="entry name" value="ZINC_FINGER_C2H2_1"/>
    <property type="match status" value="1"/>
</dbReference>
<evidence type="ECO:0000256" key="3">
    <source>
        <dbReference type="ARBA" id="ARBA00022737"/>
    </source>
</evidence>
<keyword evidence="6 9" id="KW-0238">DNA-binding</keyword>
<dbReference type="Gene3D" id="3.30.40.10">
    <property type="entry name" value="Zinc/RING finger domain, C3HC4 (zinc finger)"/>
    <property type="match status" value="1"/>
</dbReference>
<evidence type="ECO:0000313" key="15">
    <source>
        <dbReference type="EMBL" id="EFA03029.2"/>
    </source>
</evidence>
<keyword evidence="7" id="KW-0539">Nucleus</keyword>
<feature type="region of interest" description="Disordered" evidence="11">
    <location>
        <begin position="550"/>
        <end position="625"/>
    </location>
</feature>
<dbReference type="SUPFAM" id="SSF63748">
    <property type="entry name" value="Tudor/PWWP/MBT"/>
    <property type="match status" value="2"/>
</dbReference>
<reference evidence="15 16" key="1">
    <citation type="journal article" date="2008" name="Nature">
        <title>The genome of the model beetle and pest Tribolium castaneum.</title>
        <authorList>
            <consortium name="Tribolium Genome Sequencing Consortium"/>
            <person name="Richards S."/>
            <person name="Gibbs R.A."/>
            <person name="Weinstock G.M."/>
            <person name="Brown S.J."/>
            <person name="Denell R."/>
            <person name="Beeman R.W."/>
            <person name="Gibbs R."/>
            <person name="Beeman R.W."/>
            <person name="Brown S.J."/>
            <person name="Bucher G."/>
            <person name="Friedrich M."/>
            <person name="Grimmelikhuijzen C.J."/>
            <person name="Klingler M."/>
            <person name="Lorenzen M."/>
            <person name="Richards S."/>
            <person name="Roth S."/>
            <person name="Schroder R."/>
            <person name="Tautz D."/>
            <person name="Zdobnov E.M."/>
            <person name="Muzny D."/>
            <person name="Gibbs R.A."/>
            <person name="Weinstock G.M."/>
            <person name="Attaway T."/>
            <person name="Bell S."/>
            <person name="Buhay C.J."/>
            <person name="Chandrabose M.N."/>
            <person name="Chavez D."/>
            <person name="Clerk-Blankenburg K.P."/>
            <person name="Cree A."/>
            <person name="Dao M."/>
            <person name="Davis C."/>
            <person name="Chacko J."/>
            <person name="Dinh H."/>
            <person name="Dugan-Rocha S."/>
            <person name="Fowler G."/>
            <person name="Garner T.T."/>
            <person name="Garnes J."/>
            <person name="Gnirke A."/>
            <person name="Hawes A."/>
            <person name="Hernandez J."/>
            <person name="Hines S."/>
            <person name="Holder M."/>
            <person name="Hume J."/>
            <person name="Jhangiani S.N."/>
            <person name="Joshi V."/>
            <person name="Khan Z.M."/>
            <person name="Jackson L."/>
            <person name="Kovar C."/>
            <person name="Kowis A."/>
            <person name="Lee S."/>
            <person name="Lewis L.R."/>
            <person name="Margolis J."/>
            <person name="Morgan M."/>
            <person name="Nazareth L.V."/>
            <person name="Nguyen N."/>
            <person name="Okwuonu G."/>
            <person name="Parker D."/>
            <person name="Richards S."/>
            <person name="Ruiz S.J."/>
            <person name="Santibanez J."/>
            <person name="Savard J."/>
            <person name="Scherer S.E."/>
            <person name="Schneider B."/>
            <person name="Sodergren E."/>
            <person name="Tautz D."/>
            <person name="Vattahil S."/>
            <person name="Villasana D."/>
            <person name="White C.S."/>
            <person name="Wright R."/>
            <person name="Park Y."/>
            <person name="Beeman R.W."/>
            <person name="Lord J."/>
            <person name="Oppert B."/>
            <person name="Lorenzen M."/>
            <person name="Brown S."/>
            <person name="Wang L."/>
            <person name="Savard J."/>
            <person name="Tautz D."/>
            <person name="Richards S."/>
            <person name="Weinstock G."/>
            <person name="Gibbs R.A."/>
            <person name="Liu Y."/>
            <person name="Worley K."/>
            <person name="Weinstock G."/>
            <person name="Elsik C.G."/>
            <person name="Reese J.T."/>
            <person name="Elhaik E."/>
            <person name="Landan G."/>
            <person name="Graur D."/>
            <person name="Arensburger P."/>
            <person name="Atkinson P."/>
            <person name="Beeman R.W."/>
            <person name="Beidler J."/>
            <person name="Brown S.J."/>
            <person name="Demuth J.P."/>
            <person name="Drury D.W."/>
            <person name="Du Y.Z."/>
            <person name="Fujiwara H."/>
            <person name="Lorenzen M."/>
            <person name="Maselli V."/>
            <person name="Osanai M."/>
            <person name="Park Y."/>
            <person name="Robertson H.M."/>
            <person name="Tu Z."/>
            <person name="Wang J.J."/>
            <person name="Wang S."/>
            <person name="Richards S."/>
            <person name="Song H."/>
            <person name="Zhang L."/>
            <person name="Sodergren E."/>
            <person name="Werner D."/>
            <person name="Stanke M."/>
            <person name="Morgenstern B."/>
            <person name="Solovyev V."/>
            <person name="Kosarev P."/>
            <person name="Brown G."/>
            <person name="Chen H.C."/>
            <person name="Ermolaeva O."/>
            <person name="Hlavina W."/>
            <person name="Kapustin Y."/>
            <person name="Kiryutin B."/>
            <person name="Kitts P."/>
            <person name="Maglott D."/>
            <person name="Pruitt K."/>
            <person name="Sapojnikov V."/>
            <person name="Souvorov A."/>
            <person name="Mackey A.J."/>
            <person name="Waterhouse R.M."/>
            <person name="Wyder S."/>
            <person name="Zdobnov E.M."/>
            <person name="Zdobnov E.M."/>
            <person name="Wyder S."/>
            <person name="Kriventseva E.V."/>
            <person name="Kadowaki T."/>
            <person name="Bork P."/>
            <person name="Aranda M."/>
            <person name="Bao R."/>
            <person name="Beermann A."/>
            <person name="Berns N."/>
            <person name="Bolognesi R."/>
            <person name="Bonneton F."/>
            <person name="Bopp D."/>
            <person name="Brown S.J."/>
            <person name="Bucher G."/>
            <person name="Butts T."/>
            <person name="Chaumot A."/>
            <person name="Denell R.E."/>
            <person name="Ferrier D.E."/>
            <person name="Friedrich M."/>
            <person name="Gordon C.M."/>
            <person name="Jindra M."/>
            <person name="Klingler M."/>
            <person name="Lan Q."/>
            <person name="Lattorff H.M."/>
            <person name="Laudet V."/>
            <person name="von Levetsow C."/>
            <person name="Liu Z."/>
            <person name="Lutz R."/>
            <person name="Lynch J.A."/>
            <person name="da Fonseca R.N."/>
            <person name="Posnien N."/>
            <person name="Reuter R."/>
            <person name="Roth S."/>
            <person name="Savard J."/>
            <person name="Schinko J.B."/>
            <person name="Schmitt C."/>
            <person name="Schoppmeier M."/>
            <person name="Schroder R."/>
            <person name="Shippy T.D."/>
            <person name="Simonnet F."/>
            <person name="Marques-Souza H."/>
            <person name="Tautz D."/>
            <person name="Tomoyasu Y."/>
            <person name="Trauner J."/>
            <person name="Van der Zee M."/>
            <person name="Vervoort M."/>
            <person name="Wittkopp N."/>
            <person name="Wimmer E.A."/>
            <person name="Yang X."/>
            <person name="Jones A.K."/>
            <person name="Sattelle D.B."/>
            <person name="Ebert P.R."/>
            <person name="Nelson D."/>
            <person name="Scott J.G."/>
            <person name="Beeman R.W."/>
            <person name="Muthukrishnan S."/>
            <person name="Kramer K.J."/>
            <person name="Arakane Y."/>
            <person name="Beeman R.W."/>
            <person name="Zhu Q."/>
            <person name="Hogenkamp D."/>
            <person name="Dixit R."/>
            <person name="Oppert B."/>
            <person name="Jiang H."/>
            <person name="Zou Z."/>
            <person name="Marshall J."/>
            <person name="Elpidina E."/>
            <person name="Vinokurov K."/>
            <person name="Oppert C."/>
            <person name="Zou Z."/>
            <person name="Evans J."/>
            <person name="Lu Z."/>
            <person name="Zhao P."/>
            <person name="Sumathipala N."/>
            <person name="Altincicek B."/>
            <person name="Vilcinskas A."/>
            <person name="Williams M."/>
            <person name="Hultmark D."/>
            <person name="Hetru C."/>
            <person name="Jiang H."/>
            <person name="Grimmelikhuijzen C.J."/>
            <person name="Hauser F."/>
            <person name="Cazzamali G."/>
            <person name="Williamson M."/>
            <person name="Park Y."/>
            <person name="Li B."/>
            <person name="Tanaka Y."/>
            <person name="Predel R."/>
            <person name="Neupert S."/>
            <person name="Schachtner J."/>
            <person name="Verleyen P."/>
            <person name="Raible F."/>
            <person name="Bork P."/>
            <person name="Friedrich M."/>
            <person name="Walden K.K."/>
            <person name="Robertson H.M."/>
            <person name="Angeli S."/>
            <person name="Foret S."/>
            <person name="Bucher G."/>
            <person name="Schuetz S."/>
            <person name="Maleszka R."/>
            <person name="Wimmer E.A."/>
            <person name="Beeman R.W."/>
            <person name="Lorenzen M."/>
            <person name="Tomoyasu Y."/>
            <person name="Miller S.C."/>
            <person name="Grossmann D."/>
            <person name="Bucher G."/>
        </authorList>
    </citation>
    <scope>NUCLEOTIDE SEQUENCE [LARGE SCALE GENOMIC DNA]</scope>
    <source>
        <strain evidence="15 16">Georgia GA2</strain>
    </source>
</reference>
<evidence type="ECO:0000256" key="5">
    <source>
        <dbReference type="ARBA" id="ARBA00022833"/>
    </source>
</evidence>
<organism evidence="15 16">
    <name type="scientific">Tribolium castaneum</name>
    <name type="common">Red flour beetle</name>
    <dbReference type="NCBI Taxonomy" id="7070"/>
    <lineage>
        <taxon>Eukaryota</taxon>
        <taxon>Metazoa</taxon>
        <taxon>Ecdysozoa</taxon>
        <taxon>Arthropoda</taxon>
        <taxon>Hexapoda</taxon>
        <taxon>Insecta</taxon>
        <taxon>Pterygota</taxon>
        <taxon>Neoptera</taxon>
        <taxon>Endopterygota</taxon>
        <taxon>Coleoptera</taxon>
        <taxon>Polyphaga</taxon>
        <taxon>Cucujiformia</taxon>
        <taxon>Tenebrionidae</taxon>
        <taxon>Tenebrionidae incertae sedis</taxon>
        <taxon>Tribolium</taxon>
    </lineage>
</organism>
<dbReference type="AlphaFoldDB" id="D6WKQ6"/>
<accession>D6WKQ6</accession>
<dbReference type="InterPro" id="IPR006612">
    <property type="entry name" value="THAP_Znf"/>
</dbReference>
<dbReference type="SUPFAM" id="SSF57716">
    <property type="entry name" value="Glucocorticoid receptor-like (DNA-binding domain)"/>
    <property type="match status" value="1"/>
</dbReference>
<dbReference type="PROSITE" id="PS01359">
    <property type="entry name" value="ZF_PHD_1"/>
    <property type="match status" value="1"/>
</dbReference>
<feature type="compositionally biased region" description="Basic and acidic residues" evidence="11">
    <location>
        <begin position="146"/>
        <end position="158"/>
    </location>
</feature>
<feature type="compositionally biased region" description="Basic and acidic residues" evidence="11">
    <location>
        <begin position="461"/>
        <end position="478"/>
    </location>
</feature>
<dbReference type="InterPro" id="IPR019786">
    <property type="entry name" value="Zinc_finger_PHD-type_CS"/>
</dbReference>
<protein>
    <recommendedName>
        <fullName evidence="17">PHD finger protein 20</fullName>
    </recommendedName>
</protein>
<feature type="compositionally biased region" description="Basic and acidic residues" evidence="11">
    <location>
        <begin position="95"/>
        <end position="139"/>
    </location>
</feature>
<dbReference type="InterPro" id="IPR001739">
    <property type="entry name" value="Methyl_CpG_DNA-bd"/>
</dbReference>
<feature type="domain" description="MBD" evidence="14">
    <location>
        <begin position="377"/>
        <end position="449"/>
    </location>
</feature>
<dbReference type="InterPro" id="IPR002999">
    <property type="entry name" value="Tudor"/>
</dbReference>
<feature type="region of interest" description="Disordered" evidence="11">
    <location>
        <begin position="461"/>
        <end position="492"/>
    </location>
</feature>
<feature type="region of interest" description="Disordered" evidence="11">
    <location>
        <begin position="657"/>
        <end position="721"/>
    </location>
</feature>
<feature type="domain" description="C2H2-type" evidence="12">
    <location>
        <begin position="501"/>
        <end position="526"/>
    </location>
</feature>
<evidence type="ECO:0000256" key="9">
    <source>
        <dbReference type="PROSITE-ProRule" id="PRU00309"/>
    </source>
</evidence>
<evidence type="ECO:0000256" key="11">
    <source>
        <dbReference type="SAM" id="MobiDB-lite"/>
    </source>
</evidence>
<dbReference type="HOGENOM" id="CLU_005642_0_0_1"/>
<dbReference type="SUPFAM" id="SSF57903">
    <property type="entry name" value="FYVE/PHD zinc finger"/>
    <property type="match status" value="1"/>
</dbReference>
<evidence type="ECO:0000256" key="6">
    <source>
        <dbReference type="ARBA" id="ARBA00023125"/>
    </source>
</evidence>
<dbReference type="GO" id="GO:0044545">
    <property type="term" value="C:NSL complex"/>
    <property type="evidence" value="ECO:0000318"/>
    <property type="project" value="GO_Central"/>
</dbReference>
<feature type="compositionally biased region" description="Polar residues" evidence="11">
    <location>
        <begin position="613"/>
        <end position="623"/>
    </location>
</feature>
<dbReference type="SMART" id="SM00980">
    <property type="entry name" value="THAP"/>
    <property type="match status" value="1"/>
</dbReference>
<evidence type="ECO:0000256" key="10">
    <source>
        <dbReference type="SAM" id="Coils"/>
    </source>
</evidence>
<feature type="compositionally biased region" description="Basic and acidic residues" evidence="11">
    <location>
        <begin position="883"/>
        <end position="905"/>
    </location>
</feature>
<feature type="compositionally biased region" description="Polar residues" evidence="11">
    <location>
        <begin position="669"/>
        <end position="685"/>
    </location>
</feature>
<dbReference type="GO" id="GO:0005634">
    <property type="term" value="C:nucleus"/>
    <property type="evidence" value="ECO:0007669"/>
    <property type="project" value="UniProtKB-SubCell"/>
</dbReference>
<dbReference type="InterPro" id="IPR016177">
    <property type="entry name" value="DNA-bd_dom_sf"/>
</dbReference>
<feature type="compositionally biased region" description="Polar residues" evidence="11">
    <location>
        <begin position="331"/>
        <end position="344"/>
    </location>
</feature>
<feature type="domain" description="THAP-type" evidence="13">
    <location>
        <begin position="1"/>
        <end position="84"/>
    </location>
</feature>
<dbReference type="SMART" id="SM00333">
    <property type="entry name" value="TUDOR"/>
    <property type="match status" value="2"/>
</dbReference>
<dbReference type="SMART" id="SM00355">
    <property type="entry name" value="ZnF_C2H2"/>
    <property type="match status" value="1"/>
</dbReference>
<dbReference type="InterPro" id="IPR011011">
    <property type="entry name" value="Znf_FYVE_PHD"/>
</dbReference>
<dbReference type="PANTHER" id="PTHR15856:SF51">
    <property type="entry name" value="MBD-R2"/>
    <property type="match status" value="1"/>
</dbReference>
<feature type="region of interest" description="Disordered" evidence="11">
    <location>
        <begin position="319"/>
        <end position="347"/>
    </location>
</feature>
<evidence type="ECO:0000259" key="13">
    <source>
        <dbReference type="PROSITE" id="PS50950"/>
    </source>
</evidence>
<dbReference type="Gene3D" id="3.30.890.10">
    <property type="entry name" value="Methyl-cpg-binding Protein 2, Chain A"/>
    <property type="match status" value="1"/>
</dbReference>
<dbReference type="SMART" id="SM00692">
    <property type="entry name" value="DM3"/>
    <property type="match status" value="1"/>
</dbReference>
<dbReference type="Gene3D" id="6.20.210.20">
    <property type="entry name" value="THAP domain"/>
    <property type="match status" value="1"/>
</dbReference>
<evidence type="ECO:0000256" key="1">
    <source>
        <dbReference type="ARBA" id="ARBA00004123"/>
    </source>
</evidence>
<dbReference type="eggNOG" id="KOG4161">
    <property type="taxonomic scope" value="Eukaryota"/>
</dbReference>
<dbReference type="InParanoid" id="D6WKQ6"/>
<keyword evidence="5" id="KW-0862">Zinc</keyword>
<evidence type="ECO:0000259" key="12">
    <source>
        <dbReference type="PROSITE" id="PS50157"/>
    </source>
</evidence>
<keyword evidence="16" id="KW-1185">Reference proteome</keyword>
<dbReference type="Pfam" id="PF20826">
    <property type="entry name" value="PHD_5"/>
    <property type="match status" value="1"/>
</dbReference>
<evidence type="ECO:0000259" key="14">
    <source>
        <dbReference type="PROSITE" id="PS50982"/>
    </source>
</evidence>
<dbReference type="PROSITE" id="PS50982">
    <property type="entry name" value="MBD"/>
    <property type="match status" value="1"/>
</dbReference>
<dbReference type="SMART" id="SM00391">
    <property type="entry name" value="MBD"/>
    <property type="match status" value="1"/>
</dbReference>
<dbReference type="InterPro" id="IPR013083">
    <property type="entry name" value="Znf_RING/FYVE/PHD"/>
</dbReference>
<proteinExistence type="predicted"/>
<dbReference type="OrthoDB" id="161570at2759"/>
<dbReference type="OMA" id="KCMARWS"/>
<dbReference type="Gene3D" id="2.30.30.140">
    <property type="match status" value="2"/>
</dbReference>